<evidence type="ECO:0000313" key="15">
    <source>
        <dbReference type="Proteomes" id="UP000178659"/>
    </source>
</evidence>
<dbReference type="Proteomes" id="UP000178659">
    <property type="component" value="Unassembled WGS sequence"/>
</dbReference>
<dbReference type="Gene3D" id="3.40.50.2000">
    <property type="entry name" value="Glycogen Phosphorylase B"/>
    <property type="match status" value="2"/>
</dbReference>
<comment type="caution">
    <text evidence="10">Lacks conserved residue(s) required for the propagation of feature annotation.</text>
</comment>
<dbReference type="UniPathway" id="UPA00219"/>
<dbReference type="Pfam" id="PF04101">
    <property type="entry name" value="Glyco_tran_28_C"/>
    <property type="match status" value="1"/>
</dbReference>
<gene>
    <name evidence="10" type="primary">murG</name>
    <name evidence="14" type="ORF">A3A77_04245</name>
</gene>
<comment type="subcellular location">
    <subcellularLocation>
        <location evidence="10">Cell membrane</location>
        <topology evidence="10">Peripheral membrane protein</topology>
        <orientation evidence="10">Cytoplasmic side</orientation>
    </subcellularLocation>
</comment>
<comment type="caution">
    <text evidence="14">The sequence shown here is derived from an EMBL/GenBank/DDBJ whole genome shotgun (WGS) entry which is preliminary data.</text>
</comment>
<dbReference type="GO" id="GO:0005886">
    <property type="term" value="C:plasma membrane"/>
    <property type="evidence" value="ECO:0007669"/>
    <property type="project" value="UniProtKB-SubCell"/>
</dbReference>
<dbReference type="PANTHER" id="PTHR21015:SF22">
    <property type="entry name" value="GLYCOSYLTRANSFERASE"/>
    <property type="match status" value="1"/>
</dbReference>
<keyword evidence="8 10" id="KW-0131">Cell cycle</keyword>
<feature type="domain" description="Glycosyltransferase family 28 N-terminal" evidence="12">
    <location>
        <begin position="7"/>
        <end position="146"/>
    </location>
</feature>
<keyword evidence="7 10" id="KW-0472">Membrane</keyword>
<evidence type="ECO:0000256" key="11">
    <source>
        <dbReference type="SAM" id="Phobius"/>
    </source>
</evidence>
<dbReference type="InterPro" id="IPR006009">
    <property type="entry name" value="GlcNAc_MurG"/>
</dbReference>
<dbReference type="PANTHER" id="PTHR21015">
    <property type="entry name" value="UDP-N-ACETYLGLUCOSAMINE--N-ACETYLMURAMYL-(PENTAPEPTIDE) PYROPHOSPHORYL-UNDECAPRENOL N-ACETYLGLUCOSAMINE TRANSFERASE 1"/>
    <property type="match status" value="1"/>
</dbReference>
<evidence type="ECO:0000256" key="6">
    <source>
        <dbReference type="ARBA" id="ARBA00022984"/>
    </source>
</evidence>
<proteinExistence type="inferred from homology"/>
<keyword evidence="4 10" id="KW-0808">Transferase</keyword>
<feature type="domain" description="Glycosyl transferase family 28 C-terminal" evidence="13">
    <location>
        <begin position="187"/>
        <end position="343"/>
    </location>
</feature>
<reference evidence="14 15" key="1">
    <citation type="journal article" date="2016" name="Nat. Commun.">
        <title>Thousands of microbial genomes shed light on interconnected biogeochemical processes in an aquifer system.</title>
        <authorList>
            <person name="Anantharaman K."/>
            <person name="Brown C.T."/>
            <person name="Hug L.A."/>
            <person name="Sharon I."/>
            <person name="Castelle C.J."/>
            <person name="Probst A.J."/>
            <person name="Thomas B.C."/>
            <person name="Singh A."/>
            <person name="Wilkins M.J."/>
            <person name="Karaoz U."/>
            <person name="Brodie E.L."/>
            <person name="Williams K.H."/>
            <person name="Hubbard S.S."/>
            <person name="Banfield J.F."/>
        </authorList>
    </citation>
    <scope>NUCLEOTIDE SEQUENCE [LARGE SCALE GENOMIC DNA]</scope>
</reference>
<feature type="binding site" evidence="10">
    <location>
        <position position="297"/>
    </location>
    <ligand>
        <name>UDP-N-acetyl-alpha-D-glucosamine</name>
        <dbReference type="ChEBI" id="CHEBI:57705"/>
    </ligand>
</feature>
<evidence type="ECO:0000259" key="12">
    <source>
        <dbReference type="Pfam" id="PF03033"/>
    </source>
</evidence>
<feature type="binding site" evidence="10">
    <location>
        <position position="194"/>
    </location>
    <ligand>
        <name>UDP-N-acetyl-alpha-D-glucosamine</name>
        <dbReference type="ChEBI" id="CHEBI:57705"/>
    </ligand>
</feature>
<keyword evidence="9 10" id="KW-0961">Cell wall biogenesis/degradation</keyword>
<name>A0A1G1VDP4_9BACT</name>
<evidence type="ECO:0000256" key="8">
    <source>
        <dbReference type="ARBA" id="ARBA00023306"/>
    </source>
</evidence>
<dbReference type="CDD" id="cd03785">
    <property type="entry name" value="GT28_MurG"/>
    <property type="match status" value="1"/>
</dbReference>
<feature type="binding site" evidence="10">
    <location>
        <begin position="7"/>
        <end position="9"/>
    </location>
    <ligand>
        <name>UDP-N-acetyl-alpha-D-glucosamine</name>
        <dbReference type="ChEBI" id="CHEBI:57705"/>
    </ligand>
</feature>
<evidence type="ECO:0000256" key="5">
    <source>
        <dbReference type="ARBA" id="ARBA00022960"/>
    </source>
</evidence>
<keyword evidence="11" id="KW-1133">Transmembrane helix</keyword>
<evidence type="ECO:0000313" key="14">
    <source>
        <dbReference type="EMBL" id="OGY13570.1"/>
    </source>
</evidence>
<organism evidence="14 15">
    <name type="scientific">Candidatus Blackburnbacteria bacterium RIFCSPLOWO2_01_FULL_40_20</name>
    <dbReference type="NCBI Taxonomy" id="1797519"/>
    <lineage>
        <taxon>Bacteria</taxon>
        <taxon>Candidatus Blackburniibacteriota</taxon>
    </lineage>
</organism>
<dbReference type="EMBL" id="MHCC01000013">
    <property type="protein sequence ID" value="OGY13570.1"/>
    <property type="molecule type" value="Genomic_DNA"/>
</dbReference>
<keyword evidence="1 10" id="KW-1003">Cell membrane</keyword>
<keyword evidence="6 10" id="KW-0573">Peptidoglycan synthesis</keyword>
<dbReference type="Pfam" id="PF03033">
    <property type="entry name" value="Glyco_transf_28"/>
    <property type="match status" value="1"/>
</dbReference>
<evidence type="ECO:0000256" key="1">
    <source>
        <dbReference type="ARBA" id="ARBA00022475"/>
    </source>
</evidence>
<keyword evidence="2 10" id="KW-0132">Cell division</keyword>
<comment type="similarity">
    <text evidence="10">Belongs to the glycosyltransferase 28 family. MurG subfamily.</text>
</comment>
<dbReference type="InterPro" id="IPR007235">
    <property type="entry name" value="Glyco_trans_28_C"/>
</dbReference>
<dbReference type="GO" id="GO:0050511">
    <property type="term" value="F:undecaprenyldiphospho-muramoylpentapeptide beta-N-acetylglucosaminyltransferase activity"/>
    <property type="evidence" value="ECO:0007669"/>
    <property type="project" value="UniProtKB-UniRule"/>
</dbReference>
<keyword evidence="5 10" id="KW-0133">Cell shape</keyword>
<dbReference type="AlphaFoldDB" id="A0A1G1VDP4"/>
<evidence type="ECO:0000256" key="4">
    <source>
        <dbReference type="ARBA" id="ARBA00022679"/>
    </source>
</evidence>
<dbReference type="GO" id="GO:0005975">
    <property type="term" value="P:carbohydrate metabolic process"/>
    <property type="evidence" value="ECO:0007669"/>
    <property type="project" value="InterPro"/>
</dbReference>
<comment type="catalytic activity">
    <reaction evidence="10">
        <text>di-trans,octa-cis-undecaprenyl diphospho-N-acetyl-alpha-D-muramoyl-L-alanyl-D-glutamyl-meso-2,6-diaminopimeloyl-D-alanyl-D-alanine + UDP-N-acetyl-alpha-D-glucosamine = di-trans,octa-cis-undecaprenyl diphospho-[N-acetyl-alpha-D-glucosaminyl-(1-&gt;4)]-N-acetyl-alpha-D-muramoyl-L-alanyl-D-glutamyl-meso-2,6-diaminopimeloyl-D-alanyl-D-alanine + UDP + H(+)</text>
        <dbReference type="Rhea" id="RHEA:31227"/>
        <dbReference type="ChEBI" id="CHEBI:15378"/>
        <dbReference type="ChEBI" id="CHEBI:57705"/>
        <dbReference type="ChEBI" id="CHEBI:58223"/>
        <dbReference type="ChEBI" id="CHEBI:61387"/>
        <dbReference type="ChEBI" id="CHEBI:61388"/>
        <dbReference type="EC" id="2.4.1.227"/>
    </reaction>
</comment>
<dbReference type="GO" id="GO:0051991">
    <property type="term" value="F:UDP-N-acetyl-D-glucosamine:N-acetylmuramoyl-L-alanyl-D-glutamyl-meso-2,6-diaminopimelyl-D-alanyl-D-alanine-diphosphoundecaprenol 4-beta-N-acetylglucosaminlytransferase activity"/>
    <property type="evidence" value="ECO:0007669"/>
    <property type="project" value="RHEA"/>
</dbReference>
<dbReference type="EC" id="2.4.1.227" evidence="10"/>
<dbReference type="GO" id="GO:0009252">
    <property type="term" value="P:peptidoglycan biosynthetic process"/>
    <property type="evidence" value="ECO:0007669"/>
    <property type="project" value="UniProtKB-UniRule"/>
</dbReference>
<comment type="pathway">
    <text evidence="10">Cell wall biogenesis; peptidoglycan biosynthesis.</text>
</comment>
<dbReference type="GO" id="GO:0051301">
    <property type="term" value="P:cell division"/>
    <property type="evidence" value="ECO:0007669"/>
    <property type="project" value="UniProtKB-KW"/>
</dbReference>
<protein>
    <recommendedName>
        <fullName evidence="10">UDP-N-acetylglucosamine--N-acetylmuramyl-(pentapeptide) pyrophosphoryl-undecaprenol N-acetylglucosamine transferase</fullName>
        <ecNumber evidence="10">2.4.1.227</ecNumber>
    </recommendedName>
    <alternativeName>
        <fullName evidence="10">Undecaprenyl-PP-MurNAc-pentapeptide-UDPGlcNAc GlcNAc transferase</fullName>
    </alternativeName>
</protein>
<dbReference type="SUPFAM" id="SSF53756">
    <property type="entry name" value="UDP-Glycosyltransferase/glycogen phosphorylase"/>
    <property type="match status" value="1"/>
</dbReference>
<dbReference type="GO" id="GO:0008360">
    <property type="term" value="P:regulation of cell shape"/>
    <property type="evidence" value="ECO:0007669"/>
    <property type="project" value="UniProtKB-KW"/>
</dbReference>
<accession>A0A1G1VDP4</accession>
<evidence type="ECO:0000256" key="10">
    <source>
        <dbReference type="HAMAP-Rule" id="MF_00033"/>
    </source>
</evidence>
<dbReference type="HAMAP" id="MF_00033">
    <property type="entry name" value="MurG"/>
    <property type="match status" value="1"/>
</dbReference>
<sequence length="364" mass="40211">MKKVVITGGHFTPGLAVIEELQKRGGWEICWIGEEKAVRGQNAKTLEAQVLPKTKVPFYTIKTYKLQRRFFVENIVDIWKLALGFCQSFSILKKEKPNVILSFGGYISVPVAVSAWILGIPVIIHEQTTASGLANRLVSKTARYVAISFEESSKYFPKDKVVLTGNPVRYGIFKVADTRKVRADQPIIYITGGSRGSQIINQNVAKVVDKLTRLGEVIHQTGELDFLITMEKKESMSKQASDNYLVSANFTPREVEEIYKKVSIVISRAGANTVSELAALGIPSILIPISWSESDEQTKNAKLLEDMGAAIIIFESNLTPDILFQAVEKITNEYKNYSENASLAKKLVPPSAASGIVALLEEVA</sequence>
<feature type="binding site" evidence="10">
    <location>
        <position position="169"/>
    </location>
    <ligand>
        <name>UDP-N-acetyl-alpha-D-glucosamine</name>
        <dbReference type="ChEBI" id="CHEBI:57705"/>
    </ligand>
</feature>
<evidence type="ECO:0000259" key="13">
    <source>
        <dbReference type="Pfam" id="PF04101"/>
    </source>
</evidence>
<keyword evidence="11" id="KW-0812">Transmembrane</keyword>
<evidence type="ECO:0000256" key="3">
    <source>
        <dbReference type="ARBA" id="ARBA00022676"/>
    </source>
</evidence>
<keyword evidence="3 10" id="KW-0328">Glycosyltransferase</keyword>
<evidence type="ECO:0000256" key="7">
    <source>
        <dbReference type="ARBA" id="ARBA00023136"/>
    </source>
</evidence>
<dbReference type="InterPro" id="IPR004276">
    <property type="entry name" value="GlycoTrans_28_N"/>
</dbReference>
<evidence type="ECO:0000256" key="2">
    <source>
        <dbReference type="ARBA" id="ARBA00022618"/>
    </source>
</evidence>
<dbReference type="GO" id="GO:0071555">
    <property type="term" value="P:cell wall organization"/>
    <property type="evidence" value="ECO:0007669"/>
    <property type="project" value="UniProtKB-KW"/>
</dbReference>
<feature type="transmembrane region" description="Helical" evidence="11">
    <location>
        <begin position="99"/>
        <end position="124"/>
    </location>
</feature>
<comment type="function">
    <text evidence="10">Cell wall formation. Catalyzes the transfer of a GlcNAc subunit on undecaprenyl-pyrophosphoryl-MurNAc-pentapeptide (lipid intermediate I) to form undecaprenyl-pyrophosphoryl-MurNAc-(pentapeptide)GlcNAc (lipid intermediate II).</text>
</comment>
<evidence type="ECO:0000256" key="9">
    <source>
        <dbReference type="ARBA" id="ARBA00023316"/>
    </source>
</evidence>
<dbReference type="NCBIfam" id="TIGR01133">
    <property type="entry name" value="murG"/>
    <property type="match status" value="1"/>
</dbReference>